<dbReference type="GO" id="GO:0004601">
    <property type="term" value="F:peroxidase activity"/>
    <property type="evidence" value="ECO:0007669"/>
    <property type="project" value="InterPro"/>
</dbReference>
<dbReference type="PROSITE" id="PS50292">
    <property type="entry name" value="PEROXIDASE_3"/>
    <property type="match status" value="1"/>
</dbReference>
<dbReference type="InterPro" id="IPR037120">
    <property type="entry name" value="Haem_peroxidase_sf_animal"/>
</dbReference>
<dbReference type="GO" id="GO:0006631">
    <property type="term" value="P:fatty acid metabolic process"/>
    <property type="evidence" value="ECO:0007669"/>
    <property type="project" value="UniProtKB-ARBA"/>
</dbReference>
<dbReference type="Gene3D" id="1.10.640.10">
    <property type="entry name" value="Haem peroxidase domain superfamily, animal type"/>
    <property type="match status" value="3"/>
</dbReference>
<sequence length="1403" mass="158703">MSINMNGHSQNGHSHPGYPHMGPREKELLELTLQLRDKAKMEEYAKFHGDKLINGPSIALIGGTLANNSAKRQDIINTQVKTKYNAMLHRKPSHLSCLSLVLIKFTAPLTYLGDAFQYRTADGKFNSALNPHLGQAGAPYAKTVPSTTAPLGALPDPSDIFDKLMARDKGRQSKSGFSSMLIYHATIIIHDIFRTNDNDKNISDSSSYLDLSPLYGYTDEMVRKVRDDKYGFGLLKPDTFAEDRLLRQPPGVCILLVMYNRYHNYAARQLYRINENGRFRVPAMYEETQLVSLIKMLLPEKDEPLLPYVQDMCKEYERLSKKVQAARPKDPPSRLLWLPDESPEEKLERENRDKAWQEATDAIEAFEAEELYTTFVTLAGQLEKLITDKASGIRTSEDLAPELAEKQAAAFEANYKKFKKDYDAAWKKLDDDLFQTARLITCGMYIQISIHDYLRGLMGFNQFNTNFTLDPTADFDQKKTTRGLGNQVTVEFNLLYRFHCAISLDDEEYTEEFMRKVMQFKDPKNTSLPDFIENVKMGRAIDARNKERNKIREPWEVTFGIPEDKSVPENQASSSGNSSDSGISFNNTSSTAGDKGKRSRFKNFVRNPVTNLFDDKDMLDALTKSMDDPISNFGPCNVPKCLKPVEIMGIIQARKWQCGTLNDFRDFFDLPRHTSFESVTKNTDPDKIELYPGIFCESDAEMGLDPGPSQSSSALWSAIFSDAITLVRSDRFYTVDWNTNSLTSWGMKEVTPNNDICKSSVFHRLLQRAFPGWFPSNTIRFFHPFFTAEQNAKYAEAQGYKDWFKETVNHNDNKPVVAAPVQKPEKPLYLIKYDDIQKVLMEDNSGKFTNPAYYYQANLPTVVRQVVDPERQTPPYSNKINEYVLKAEKSLSEYLNDLMKDMIKREAISMTTSTFQIDATRDFAIPVVTHYVAEFLGFGDKLVVDPTETKGLYAENEIYQHITNCQVFLSYSADETKWMQRRLAFRESMETLVGLTLRGTIWEANQWDITSLVFGKKKSNAMHDLGVFVAKEVLAYEKDQSKAAAILLLVCLDFAYNAVVSFTATLDGVMGDLYAAAAAVAVAADADDGSLDEILEDLSIHPPKWIQVQKYAFSDDPQAKEMFLKVVQKMVQSTVQQPIYRKVREEGAGEYTFDGKDVTLKEGQAIILDMAEAIAEVETDKVKTEFLMCQLNISDKYGVFSPQRFATISLTSMIKFVAQMRNPRRGHDTQGHLKKINLDPVYEGYANFMARKRVKWIEQQVNNMDNTKKAKAIFTDKVLRPKTDTYLTPSWDEFVPFPMTWKIRFDGFGESNYAGPKNPYGKVVSKNLLPNSPPWYQPQGPSDHGGAFAGTVCVCAPSANKEVVVNSQGGDVHQHNCPCVGGKKEGHQPLTVQLSTGCGFGGQ</sequence>
<dbReference type="InterPro" id="IPR050783">
    <property type="entry name" value="Oxylipin_biosynth_metab"/>
</dbReference>
<evidence type="ECO:0000256" key="5">
    <source>
        <dbReference type="PIRSR" id="PIRSR619791-2"/>
    </source>
</evidence>
<name>A0A2T4GEQ8_FUSCU</name>
<protein>
    <submittedName>
        <fullName evidence="7">Psi-producing oxygenase A</fullName>
    </submittedName>
</protein>
<feature type="region of interest" description="Disordered" evidence="6">
    <location>
        <begin position="1"/>
        <end position="23"/>
    </location>
</feature>
<evidence type="ECO:0000313" key="7">
    <source>
        <dbReference type="EMBL" id="PTD02058.1"/>
    </source>
</evidence>
<dbReference type="Pfam" id="PF03098">
    <property type="entry name" value="An_peroxidase"/>
    <property type="match status" value="1"/>
</dbReference>
<dbReference type="GO" id="GO:0051213">
    <property type="term" value="F:dioxygenase activity"/>
    <property type="evidence" value="ECO:0007669"/>
    <property type="project" value="UniProtKB-KW"/>
</dbReference>
<comment type="caution">
    <text evidence="7">The sequence shown here is derived from an EMBL/GenBank/DDBJ whole genome shotgun (WGS) entry which is preliminary data.</text>
</comment>
<keyword evidence="1 5" id="KW-0479">Metal-binding</keyword>
<accession>A0A2T4GEQ8</accession>
<feature type="binding site" description="axial binding residue" evidence="5">
    <location>
        <position position="499"/>
    </location>
    <ligand>
        <name>heme b</name>
        <dbReference type="ChEBI" id="CHEBI:60344"/>
    </ligand>
    <ligandPart>
        <name>Fe</name>
        <dbReference type="ChEBI" id="CHEBI:18248"/>
    </ligandPart>
</feature>
<keyword evidence="4 5" id="KW-0408">Iron</keyword>
<dbReference type="PANTHER" id="PTHR11903">
    <property type="entry name" value="PROSTAGLANDIN G/H SYNTHASE"/>
    <property type="match status" value="1"/>
</dbReference>
<evidence type="ECO:0000256" key="3">
    <source>
        <dbReference type="ARBA" id="ARBA00023002"/>
    </source>
</evidence>
<dbReference type="OrthoDB" id="823504at2759"/>
<dbReference type="GO" id="GO:0046872">
    <property type="term" value="F:metal ion binding"/>
    <property type="evidence" value="ECO:0007669"/>
    <property type="project" value="UniProtKB-KW"/>
</dbReference>
<evidence type="ECO:0000256" key="4">
    <source>
        <dbReference type="ARBA" id="ARBA00023004"/>
    </source>
</evidence>
<dbReference type="OMA" id="WKIRFDG"/>
<dbReference type="InterPro" id="IPR010255">
    <property type="entry name" value="Haem_peroxidase_sf"/>
</dbReference>
<dbReference type="PANTHER" id="PTHR11903:SF13">
    <property type="entry name" value="LINOLEATE 10R-LIPOXYGENASE"/>
    <property type="match status" value="1"/>
</dbReference>
<keyword evidence="5" id="KW-0349">Heme</keyword>
<evidence type="ECO:0000256" key="6">
    <source>
        <dbReference type="SAM" id="MobiDB-lite"/>
    </source>
</evidence>
<keyword evidence="8" id="KW-1185">Reference proteome</keyword>
<feature type="compositionally biased region" description="Low complexity" evidence="6">
    <location>
        <begin position="573"/>
        <end position="587"/>
    </location>
</feature>
<dbReference type="InterPro" id="IPR019791">
    <property type="entry name" value="Haem_peroxidase_animal"/>
</dbReference>
<evidence type="ECO:0000256" key="2">
    <source>
        <dbReference type="ARBA" id="ARBA00022964"/>
    </source>
</evidence>
<keyword evidence="3" id="KW-0560">Oxidoreductase</keyword>
<feature type="compositionally biased region" description="Polar residues" evidence="6">
    <location>
        <begin position="1"/>
        <end position="13"/>
    </location>
</feature>
<feature type="region of interest" description="Disordered" evidence="6">
    <location>
        <begin position="324"/>
        <end position="348"/>
    </location>
</feature>
<organism evidence="7 8">
    <name type="scientific">Fusarium culmorum</name>
    <dbReference type="NCBI Taxonomy" id="5516"/>
    <lineage>
        <taxon>Eukaryota</taxon>
        <taxon>Fungi</taxon>
        <taxon>Dikarya</taxon>
        <taxon>Ascomycota</taxon>
        <taxon>Pezizomycotina</taxon>
        <taxon>Sordariomycetes</taxon>
        <taxon>Hypocreomycetidae</taxon>
        <taxon>Hypocreales</taxon>
        <taxon>Nectriaceae</taxon>
        <taxon>Fusarium</taxon>
    </lineage>
</organism>
<dbReference type="EMBL" id="PVEM01000026">
    <property type="protein sequence ID" value="PTD02058.1"/>
    <property type="molecule type" value="Genomic_DNA"/>
</dbReference>
<gene>
    <name evidence="7" type="ORF">FCULG_00012935</name>
</gene>
<dbReference type="Proteomes" id="UP000241587">
    <property type="component" value="Unassembled WGS sequence"/>
</dbReference>
<evidence type="ECO:0000256" key="1">
    <source>
        <dbReference type="ARBA" id="ARBA00022723"/>
    </source>
</evidence>
<reference evidence="7 8" key="1">
    <citation type="submission" date="2018-02" db="EMBL/GenBank/DDBJ databases">
        <title>Fusarium culmorum secondary metabolites in fungal-bacterial-plant interactions.</title>
        <authorList>
            <person name="Schmidt R."/>
        </authorList>
    </citation>
    <scope>NUCLEOTIDE SEQUENCE [LARGE SCALE GENOMIC DNA]</scope>
    <source>
        <strain evidence="7 8">PV</strain>
    </source>
</reference>
<dbReference type="GO" id="GO:0006979">
    <property type="term" value="P:response to oxidative stress"/>
    <property type="evidence" value="ECO:0007669"/>
    <property type="project" value="InterPro"/>
</dbReference>
<evidence type="ECO:0000313" key="8">
    <source>
        <dbReference type="Proteomes" id="UP000241587"/>
    </source>
</evidence>
<dbReference type="GO" id="GO:0020037">
    <property type="term" value="F:heme binding"/>
    <property type="evidence" value="ECO:0007669"/>
    <property type="project" value="InterPro"/>
</dbReference>
<feature type="region of interest" description="Disordered" evidence="6">
    <location>
        <begin position="559"/>
        <end position="599"/>
    </location>
</feature>
<proteinExistence type="predicted"/>
<keyword evidence="2" id="KW-0223">Dioxygenase</keyword>
<dbReference type="SUPFAM" id="SSF48113">
    <property type="entry name" value="Heme-dependent peroxidases"/>
    <property type="match status" value="1"/>
</dbReference>